<evidence type="ECO:0000313" key="2">
    <source>
        <dbReference type="Proteomes" id="UP000011115"/>
    </source>
</evidence>
<dbReference type="Proteomes" id="UP000011115">
    <property type="component" value="Unassembled WGS sequence"/>
</dbReference>
<dbReference type="PaxDb" id="4113-PGSC0003DMT400059509"/>
<proteinExistence type="predicted"/>
<dbReference type="EnsemblPlants" id="PGSC0003DMT400059509">
    <property type="protein sequence ID" value="PGSC0003DMT400059509"/>
    <property type="gene ID" value="PGSC0003DMG401023118"/>
</dbReference>
<dbReference type="InParanoid" id="M1C4C3"/>
<dbReference type="HOGENOM" id="CLU_3000213_0_0_1"/>
<dbReference type="AlphaFoldDB" id="M1C4C3"/>
<organism evidence="1 2">
    <name type="scientific">Solanum tuberosum</name>
    <name type="common">Potato</name>
    <dbReference type="NCBI Taxonomy" id="4113"/>
    <lineage>
        <taxon>Eukaryota</taxon>
        <taxon>Viridiplantae</taxon>
        <taxon>Streptophyta</taxon>
        <taxon>Embryophyta</taxon>
        <taxon>Tracheophyta</taxon>
        <taxon>Spermatophyta</taxon>
        <taxon>Magnoliopsida</taxon>
        <taxon>eudicotyledons</taxon>
        <taxon>Gunneridae</taxon>
        <taxon>Pentapetalae</taxon>
        <taxon>asterids</taxon>
        <taxon>lamiids</taxon>
        <taxon>Solanales</taxon>
        <taxon>Solanaceae</taxon>
        <taxon>Solanoideae</taxon>
        <taxon>Solaneae</taxon>
        <taxon>Solanum</taxon>
    </lineage>
</organism>
<dbReference type="Gramene" id="PGSC0003DMT400059509">
    <property type="protein sequence ID" value="PGSC0003DMT400059509"/>
    <property type="gene ID" value="PGSC0003DMG401023118"/>
</dbReference>
<name>M1C4C3_SOLTU</name>
<accession>M1C4C3</accession>
<reference evidence="2" key="1">
    <citation type="journal article" date="2011" name="Nature">
        <title>Genome sequence and analysis of the tuber crop potato.</title>
        <authorList>
            <consortium name="The Potato Genome Sequencing Consortium"/>
        </authorList>
    </citation>
    <scope>NUCLEOTIDE SEQUENCE [LARGE SCALE GENOMIC DNA]</scope>
    <source>
        <strain evidence="2">cv. DM1-3 516 R44</strain>
    </source>
</reference>
<reference evidence="1" key="2">
    <citation type="submission" date="2015-06" db="UniProtKB">
        <authorList>
            <consortium name="EnsemblPlants"/>
        </authorList>
    </citation>
    <scope>IDENTIFICATION</scope>
    <source>
        <strain evidence="1">DM1-3 516 R44</strain>
    </source>
</reference>
<protein>
    <submittedName>
        <fullName evidence="1">Cytochrome P450-type monooxygenase 97A29</fullName>
    </submittedName>
</protein>
<keyword evidence="2" id="KW-1185">Reference proteome</keyword>
<sequence length="57" mass="6499">MVCLNWVYQRSFLSSSLDGRAIILAFQRQKDPSVLFGMSHSSCRFMSFTLLMAEFSG</sequence>
<evidence type="ECO:0000313" key="1">
    <source>
        <dbReference type="EnsemblPlants" id="PGSC0003DMT400059509"/>
    </source>
</evidence>